<dbReference type="Pfam" id="PF05047">
    <property type="entry name" value="L51_S25_CI-B8"/>
    <property type="match status" value="1"/>
</dbReference>
<dbReference type="SUPFAM" id="SSF52833">
    <property type="entry name" value="Thioredoxin-like"/>
    <property type="match status" value="1"/>
</dbReference>
<evidence type="ECO:0000256" key="1">
    <source>
        <dbReference type="ARBA" id="ARBA00004173"/>
    </source>
</evidence>
<gene>
    <name evidence="8" type="ORF">PR048_017041</name>
</gene>
<keyword evidence="3" id="KW-0689">Ribosomal protein</keyword>
<evidence type="ECO:0000313" key="8">
    <source>
        <dbReference type="EMBL" id="KAJ8880571.1"/>
    </source>
</evidence>
<reference evidence="8 9" key="1">
    <citation type="submission" date="2023-02" db="EMBL/GenBank/DDBJ databases">
        <title>LHISI_Scaffold_Assembly.</title>
        <authorList>
            <person name="Stuart O.P."/>
            <person name="Cleave R."/>
            <person name="Magrath M.J.L."/>
            <person name="Mikheyev A.S."/>
        </authorList>
    </citation>
    <scope>NUCLEOTIDE SEQUENCE [LARGE SCALE GENOMIC DNA]</scope>
    <source>
        <strain evidence="8">Daus_M_001</strain>
        <tissue evidence="8">Leg muscle</tissue>
    </source>
</reference>
<organism evidence="8 9">
    <name type="scientific">Dryococelus australis</name>
    <dbReference type="NCBI Taxonomy" id="614101"/>
    <lineage>
        <taxon>Eukaryota</taxon>
        <taxon>Metazoa</taxon>
        <taxon>Ecdysozoa</taxon>
        <taxon>Arthropoda</taxon>
        <taxon>Hexapoda</taxon>
        <taxon>Insecta</taxon>
        <taxon>Pterygota</taxon>
        <taxon>Neoptera</taxon>
        <taxon>Polyneoptera</taxon>
        <taxon>Phasmatodea</taxon>
        <taxon>Verophasmatodea</taxon>
        <taxon>Anareolatae</taxon>
        <taxon>Phasmatidae</taxon>
        <taxon>Eurycanthinae</taxon>
        <taxon>Dryococelus</taxon>
    </lineage>
</organism>
<dbReference type="SMART" id="SM00916">
    <property type="entry name" value="L51_S25_CI-B8"/>
    <property type="match status" value="1"/>
</dbReference>
<dbReference type="InterPro" id="IPR007741">
    <property type="entry name" value="Ribosomal_mL43/mS25/NADH_DH"/>
</dbReference>
<dbReference type="Gene3D" id="3.40.30.10">
    <property type="entry name" value="Glutaredoxin"/>
    <property type="match status" value="1"/>
</dbReference>
<dbReference type="Proteomes" id="UP001159363">
    <property type="component" value="Chromosome 5"/>
</dbReference>
<comment type="similarity">
    <text evidence="2">Belongs to the mitochondrion-specific ribosomal protein mL43 family.</text>
</comment>
<evidence type="ECO:0000256" key="5">
    <source>
        <dbReference type="ARBA" id="ARBA00023274"/>
    </source>
</evidence>
<name>A0ABQ9H8I1_9NEOP</name>
<evidence type="ECO:0000256" key="3">
    <source>
        <dbReference type="ARBA" id="ARBA00022980"/>
    </source>
</evidence>
<comment type="caution">
    <text evidence="8">The sequence shown here is derived from an EMBL/GenBank/DDBJ whole genome shotgun (WGS) entry which is preliminary data.</text>
</comment>
<protein>
    <recommendedName>
        <fullName evidence="6">Large ribosomal subunit protein mL43</fullName>
    </recommendedName>
</protein>
<dbReference type="InterPro" id="IPR036249">
    <property type="entry name" value="Thioredoxin-like_sf"/>
</dbReference>
<evidence type="ECO:0000256" key="4">
    <source>
        <dbReference type="ARBA" id="ARBA00023128"/>
    </source>
</evidence>
<dbReference type="PANTHER" id="PTHR21396">
    <property type="entry name" value="39S RIBOSOMAL PROTEIN L43"/>
    <property type="match status" value="1"/>
</dbReference>
<keyword evidence="5" id="KW-0687">Ribonucleoprotein</keyword>
<proteinExistence type="inferred from homology"/>
<evidence type="ECO:0000259" key="7">
    <source>
        <dbReference type="SMART" id="SM00916"/>
    </source>
</evidence>
<keyword evidence="9" id="KW-1185">Reference proteome</keyword>
<dbReference type="PANTHER" id="PTHR21396:SF2">
    <property type="entry name" value="LARGE RIBOSOMAL SUBUNIT PROTEIN ML43"/>
    <property type="match status" value="1"/>
</dbReference>
<evidence type="ECO:0000313" key="9">
    <source>
        <dbReference type="Proteomes" id="UP001159363"/>
    </source>
</evidence>
<comment type="subcellular location">
    <subcellularLocation>
        <location evidence="1">Mitochondrion</location>
    </subcellularLocation>
</comment>
<evidence type="ECO:0000256" key="2">
    <source>
        <dbReference type="ARBA" id="ARBA00006073"/>
    </source>
</evidence>
<feature type="domain" description="Ribosomal protein/NADH dehydrogenase" evidence="7">
    <location>
        <begin position="72"/>
        <end position="145"/>
    </location>
</feature>
<dbReference type="EMBL" id="JARBHB010000006">
    <property type="protein sequence ID" value="KAJ8880571.1"/>
    <property type="molecule type" value="Genomic_DNA"/>
</dbReference>
<dbReference type="InterPro" id="IPR039927">
    <property type="entry name" value="Ribosomal_mL43"/>
</dbReference>
<accession>A0ABQ9H8I1</accession>
<sequence>MLSLGWTMRDRGYVDSWDIILLKNINDNVIAFVSVLGNCHLFLKAGFPRAPLKNGIGRVIVQLQRATFKFCKFNGASSGVREFLESDLLDFANNNPGIVVYVKPRRHHSPSITAEYLNGERQVISLHNFTRDEVNKWVKFLRTQSGHPFIRFRKMWHTDNPSIQGPWTPFTNKSPELNGVEFPQEVLSRPLNLPRSATEQLQELFRHQQAAGLNKNQVT</sequence>
<evidence type="ECO:0000256" key="6">
    <source>
        <dbReference type="ARBA" id="ARBA00035188"/>
    </source>
</evidence>
<keyword evidence="4" id="KW-0496">Mitochondrion</keyword>